<reference evidence="1 2" key="1">
    <citation type="submission" date="2013-12" db="EMBL/GenBank/DDBJ databases">
        <authorList>
            <person name="Zelazny A."/>
            <person name="Olivier K."/>
            <person name="Holland S."/>
            <person name="Lenaerts A."/>
            <person name="Ordway D."/>
            <person name="DeGroote M.A."/>
            <person name="Parker T."/>
            <person name="Sizemore C."/>
            <person name="Tallon L.J."/>
            <person name="Sadzewicz L.K."/>
            <person name="Sengamalay N."/>
            <person name="Fraser C.M."/>
            <person name="Hine E."/>
            <person name="Shefchek K.A."/>
            <person name="Das S.P."/>
            <person name="Tettelin H."/>
        </authorList>
    </citation>
    <scope>NUCLEOTIDE SEQUENCE [LARGE SCALE GENOMIC DNA]</scope>
    <source>
        <strain evidence="1 2">1948</strain>
    </source>
</reference>
<dbReference type="AlphaFoldDB" id="A0A829QLW9"/>
<name>A0A829QLW9_9MYCO</name>
<accession>A0A829QLW9</accession>
<comment type="caution">
    <text evidence="1">The sequence shown here is derived from an EMBL/GenBank/DDBJ whole genome shotgun (WGS) entry which is preliminary data.</text>
</comment>
<protein>
    <submittedName>
        <fullName evidence="1">Uncharacterized protein</fullName>
    </submittedName>
</protein>
<sequence length="43" mass="4930">MYALADDHVEGALLIVPVERVTEWQRLGRAQEAAERERIEHDG</sequence>
<evidence type="ECO:0000313" key="1">
    <source>
        <dbReference type="EMBL" id="EUA64234.1"/>
    </source>
</evidence>
<evidence type="ECO:0000313" key="2">
    <source>
        <dbReference type="Proteomes" id="UP000021210"/>
    </source>
</evidence>
<dbReference type="EMBL" id="JAOH01000002">
    <property type="protein sequence ID" value="EUA64234.1"/>
    <property type="molecule type" value="Genomic_DNA"/>
</dbReference>
<gene>
    <name evidence="1" type="ORF">I542_4402</name>
</gene>
<proteinExistence type="predicted"/>
<organism evidence="1 2">
    <name type="scientific">Mycobacteroides abscessus 1948</name>
    <dbReference type="NCBI Taxonomy" id="1299323"/>
    <lineage>
        <taxon>Bacteria</taxon>
        <taxon>Bacillati</taxon>
        <taxon>Actinomycetota</taxon>
        <taxon>Actinomycetes</taxon>
        <taxon>Mycobacteriales</taxon>
        <taxon>Mycobacteriaceae</taxon>
        <taxon>Mycobacteroides</taxon>
        <taxon>Mycobacteroides abscessus</taxon>
    </lineage>
</organism>
<dbReference type="Proteomes" id="UP000021210">
    <property type="component" value="Unassembled WGS sequence"/>
</dbReference>